<reference evidence="1" key="1">
    <citation type="submission" date="2014-09" db="EMBL/GenBank/DDBJ databases">
        <authorList>
            <person name="Magalhaes I.L.F."/>
            <person name="Oliveira U."/>
            <person name="Santos F.R."/>
            <person name="Vidigal T.H.D.A."/>
            <person name="Brescovit A.D."/>
            <person name="Santos A.J."/>
        </authorList>
    </citation>
    <scope>NUCLEOTIDE SEQUENCE</scope>
    <source>
        <tissue evidence="1">Shoot tissue taken approximately 20 cm above the soil surface</tissue>
    </source>
</reference>
<sequence length="41" mass="4713">MCLYSFDISISSMLYTSSCQLELEFLYITLVFNIKLQLSGP</sequence>
<name>A0A0A9C5Z7_ARUDO</name>
<proteinExistence type="predicted"/>
<accession>A0A0A9C5Z7</accession>
<dbReference type="EMBL" id="GBRH01228007">
    <property type="protein sequence ID" value="JAD69888.1"/>
    <property type="molecule type" value="Transcribed_RNA"/>
</dbReference>
<evidence type="ECO:0000313" key="1">
    <source>
        <dbReference type="EMBL" id="JAD69888.1"/>
    </source>
</evidence>
<protein>
    <submittedName>
        <fullName evidence="1">Uncharacterized protein</fullName>
    </submittedName>
</protein>
<dbReference type="AlphaFoldDB" id="A0A0A9C5Z7"/>
<organism evidence="1">
    <name type="scientific">Arundo donax</name>
    <name type="common">Giant reed</name>
    <name type="synonym">Donax arundinaceus</name>
    <dbReference type="NCBI Taxonomy" id="35708"/>
    <lineage>
        <taxon>Eukaryota</taxon>
        <taxon>Viridiplantae</taxon>
        <taxon>Streptophyta</taxon>
        <taxon>Embryophyta</taxon>
        <taxon>Tracheophyta</taxon>
        <taxon>Spermatophyta</taxon>
        <taxon>Magnoliopsida</taxon>
        <taxon>Liliopsida</taxon>
        <taxon>Poales</taxon>
        <taxon>Poaceae</taxon>
        <taxon>PACMAD clade</taxon>
        <taxon>Arundinoideae</taxon>
        <taxon>Arundineae</taxon>
        <taxon>Arundo</taxon>
    </lineage>
</organism>
<reference evidence="1" key="2">
    <citation type="journal article" date="2015" name="Data Brief">
        <title>Shoot transcriptome of the giant reed, Arundo donax.</title>
        <authorList>
            <person name="Barrero R.A."/>
            <person name="Guerrero F.D."/>
            <person name="Moolhuijzen P."/>
            <person name="Goolsby J.A."/>
            <person name="Tidwell J."/>
            <person name="Bellgard S.E."/>
            <person name="Bellgard M.I."/>
        </authorList>
    </citation>
    <scope>NUCLEOTIDE SEQUENCE</scope>
    <source>
        <tissue evidence="1">Shoot tissue taken approximately 20 cm above the soil surface</tissue>
    </source>
</reference>